<dbReference type="AlphaFoldDB" id="A0A0D6EMF7"/>
<feature type="compositionally biased region" description="Basic residues" evidence="8">
    <location>
        <begin position="118"/>
        <end position="131"/>
    </location>
</feature>
<feature type="compositionally biased region" description="Acidic residues" evidence="8">
    <location>
        <begin position="80"/>
        <end position="95"/>
    </location>
</feature>
<evidence type="ECO:0000259" key="9">
    <source>
        <dbReference type="Pfam" id="PF16575"/>
    </source>
</evidence>
<protein>
    <recommendedName>
        <fullName evidence="3">Polynucleotide 5'-hydroxyl-kinase GRC3</fullName>
    </recommendedName>
    <alternativeName>
        <fullName evidence="2">Polynucleotide 5'-hydroxyl-kinase grc3</fullName>
    </alternativeName>
</protein>
<dbReference type="InterPro" id="IPR027417">
    <property type="entry name" value="P-loop_NTPase"/>
</dbReference>
<dbReference type="SUPFAM" id="SSF52540">
    <property type="entry name" value="P-loop containing nucleoside triphosphate hydrolases"/>
    <property type="match status" value="1"/>
</dbReference>
<evidence type="ECO:0000256" key="1">
    <source>
        <dbReference type="ARBA" id="ARBA00011003"/>
    </source>
</evidence>
<dbReference type="Pfam" id="PF16575">
    <property type="entry name" value="CLP1_P"/>
    <property type="match status" value="1"/>
</dbReference>
<feature type="domain" description="Clp1 P-loop" evidence="9">
    <location>
        <begin position="412"/>
        <end position="511"/>
    </location>
</feature>
<evidence type="ECO:0000256" key="7">
    <source>
        <dbReference type="ARBA" id="ARBA00022840"/>
    </source>
</evidence>
<feature type="region of interest" description="Disordered" evidence="8">
    <location>
        <begin position="723"/>
        <end position="742"/>
    </location>
</feature>
<evidence type="ECO:0000256" key="8">
    <source>
        <dbReference type="SAM" id="MobiDB-lite"/>
    </source>
</evidence>
<dbReference type="OrthoDB" id="2405412at2759"/>
<evidence type="ECO:0000313" key="10">
    <source>
        <dbReference type="EMBL" id="CEQ40908.1"/>
    </source>
</evidence>
<name>A0A0D6EMF7_SPOSA</name>
<keyword evidence="11" id="KW-1185">Reference proteome</keyword>
<dbReference type="PANTHER" id="PTHR12755:SF3">
    <property type="entry name" value="POLYNUCLEOTIDE 5'-HYDROXYL-KINASE NOL9"/>
    <property type="match status" value="1"/>
</dbReference>
<accession>A0A0D6EMF7</accession>
<feature type="compositionally biased region" description="Low complexity" evidence="8">
    <location>
        <begin position="47"/>
        <end position="68"/>
    </location>
</feature>
<dbReference type="EMBL" id="CENE01000010">
    <property type="protein sequence ID" value="CEQ40908.1"/>
    <property type="molecule type" value="Genomic_DNA"/>
</dbReference>
<evidence type="ECO:0000313" key="11">
    <source>
        <dbReference type="Proteomes" id="UP000243876"/>
    </source>
</evidence>
<keyword evidence="4" id="KW-0808">Transferase</keyword>
<proteinExistence type="inferred from homology"/>
<keyword evidence="7" id="KW-0067">ATP-binding</keyword>
<comment type="similarity">
    <text evidence="1">Belongs to the Clp1 family. NOL9/GRC3 subfamily.</text>
</comment>
<dbReference type="GO" id="GO:0005634">
    <property type="term" value="C:nucleus"/>
    <property type="evidence" value="ECO:0007669"/>
    <property type="project" value="TreeGrafter"/>
</dbReference>
<dbReference type="GO" id="GO:0005524">
    <property type="term" value="F:ATP binding"/>
    <property type="evidence" value="ECO:0007669"/>
    <property type="project" value="UniProtKB-KW"/>
</dbReference>
<evidence type="ECO:0000256" key="3">
    <source>
        <dbReference type="ARBA" id="ARBA00019824"/>
    </source>
</evidence>
<dbReference type="InterPro" id="IPR032319">
    <property type="entry name" value="CLP1_P"/>
</dbReference>
<dbReference type="Gene3D" id="3.40.50.300">
    <property type="entry name" value="P-loop containing nucleotide triphosphate hydrolases"/>
    <property type="match status" value="1"/>
</dbReference>
<dbReference type="GO" id="GO:0051731">
    <property type="term" value="F:polynucleotide 5'-hydroxyl-kinase activity"/>
    <property type="evidence" value="ECO:0007669"/>
    <property type="project" value="InterPro"/>
</dbReference>
<reference evidence="11" key="1">
    <citation type="submission" date="2015-02" db="EMBL/GenBank/DDBJ databases">
        <authorList>
            <person name="Gon?alves P."/>
        </authorList>
    </citation>
    <scope>NUCLEOTIDE SEQUENCE [LARGE SCALE GENOMIC DNA]</scope>
</reference>
<dbReference type="PANTHER" id="PTHR12755">
    <property type="entry name" value="CLEAVAGE/POLYADENYLATION FACTOR IA SUBUNIT CLP1P"/>
    <property type="match status" value="1"/>
</dbReference>
<keyword evidence="5" id="KW-0547">Nucleotide-binding</keyword>
<keyword evidence="6" id="KW-0418">Kinase</keyword>
<dbReference type="InterPro" id="IPR045116">
    <property type="entry name" value="Clp1/Grc3"/>
</dbReference>
<evidence type="ECO:0000256" key="2">
    <source>
        <dbReference type="ARBA" id="ARBA00018706"/>
    </source>
</evidence>
<organism evidence="10 11">
    <name type="scientific">Sporidiobolus salmonicolor</name>
    <name type="common">Yeast-like fungus</name>
    <name type="synonym">Sporobolomyces salmonicolor</name>
    <dbReference type="NCBI Taxonomy" id="5005"/>
    <lineage>
        <taxon>Eukaryota</taxon>
        <taxon>Fungi</taxon>
        <taxon>Dikarya</taxon>
        <taxon>Basidiomycota</taxon>
        <taxon>Pucciniomycotina</taxon>
        <taxon>Microbotryomycetes</taxon>
        <taxon>Sporidiobolales</taxon>
        <taxon>Sporidiobolaceae</taxon>
        <taxon>Sporobolomyces</taxon>
    </lineage>
</organism>
<evidence type="ECO:0000256" key="5">
    <source>
        <dbReference type="ARBA" id="ARBA00022741"/>
    </source>
</evidence>
<gene>
    <name evidence="10" type="primary">SPOSA6832_02574</name>
</gene>
<dbReference type="GO" id="GO:0000448">
    <property type="term" value="P:cleavage in ITS2 between 5.8S rRNA and LSU-rRNA of tricistronic rRNA transcript (SSU-rRNA, 5.8S rRNA, LSU-rRNA)"/>
    <property type="evidence" value="ECO:0007669"/>
    <property type="project" value="TreeGrafter"/>
</dbReference>
<feature type="region of interest" description="Disordered" evidence="8">
    <location>
        <begin position="1"/>
        <end position="144"/>
    </location>
</feature>
<sequence>MAASKPAIPAGPPKKRRRQTEPQPAPPATSTSSAPPPQPASTPAPAPVLSAVAARRAAAAAAAAQKAAPAPPPAVAQPNSDDEQEEEDEQAEDSDSSASASDIEATLLVEQKQDRQKRNAKQPKRKEKKPSRYFGGAQEDEDEPFAAEEAELRMDEDQYGTIPEEVQDPMQAPRPIRTRRRREKTAFVDPSCRSNFSPAIGTNAIRTTVQHEDGSSVEGVLYALREGDDLVIHGAFALTLVYGSVTVLGATLSASPAGQQLPVLSPIATHSIFSPSSHPLPPIAALPSAVSSDPTARLDLPNGSSLDLSLYAAVLLVTDHQTGIEGIELPLKSGGLGCASGMFPAPSARRSTGNAEAGTTWRLIIGPVPGLALMRELEPWSAALSSFAPLVSAVEEEASSIDPGRLVVMVEGPKRTGKSTFARMLMNRLLDRYEAVAYLDTDLGQPEFSVPGFLSLNVVRKPLLGPAVLKGPSFTHLAFPVSSHYLGSASPASDPSGYLAAISSLLSTYSLEVEYPLLDEPVPSFSRRRHHGAQATLKSSGKIRERVPLVVNTQGWVKGLGADLLAKLKAESQPTHVCSFVMVDEEGAAQGYDGGAAYAQQQADAEQGLPYHLITLPSAPPTPLESKWTAADLRALSFVSYFHSMFIPSSSSPSSAPPSTFPVAWNFASPLLAQSPYVLDWTAAAQQISSVHLLNDDDIAYELVLHALNGSIVALVEETPQTEDVVSTKRNPVPYDPLSPRPSPCTSRAVGLALIRSISPASCSLHLLTPVPPPSGPVALVKGALELPLPLMLDYGASEGEREKGIAGVAWREVPFLSVEEGEYGGRRKVRRNLMRRGQA</sequence>
<dbReference type="Proteomes" id="UP000243876">
    <property type="component" value="Unassembled WGS sequence"/>
</dbReference>
<evidence type="ECO:0000256" key="4">
    <source>
        <dbReference type="ARBA" id="ARBA00022679"/>
    </source>
</evidence>
<feature type="compositionally biased region" description="Pro residues" evidence="8">
    <location>
        <begin position="34"/>
        <end position="46"/>
    </location>
</feature>
<evidence type="ECO:0000256" key="6">
    <source>
        <dbReference type="ARBA" id="ARBA00022777"/>
    </source>
</evidence>